<dbReference type="STRING" id="436010.A0A165XUN9"/>
<name>A0A165XUN9_9AGAM</name>
<dbReference type="PANTHER" id="PTHR44329">
    <property type="entry name" value="SERINE/THREONINE-PROTEIN KINASE TNNI3K-RELATED"/>
    <property type="match status" value="1"/>
</dbReference>
<feature type="binding site" evidence="5">
    <location>
        <position position="93"/>
    </location>
    <ligand>
        <name>ATP</name>
        <dbReference type="ChEBI" id="CHEBI:30616"/>
    </ligand>
</feature>
<organism evidence="8 9">
    <name type="scientific">Athelia psychrophila</name>
    <dbReference type="NCBI Taxonomy" id="1759441"/>
    <lineage>
        <taxon>Eukaryota</taxon>
        <taxon>Fungi</taxon>
        <taxon>Dikarya</taxon>
        <taxon>Basidiomycota</taxon>
        <taxon>Agaricomycotina</taxon>
        <taxon>Agaricomycetes</taxon>
        <taxon>Agaricomycetidae</taxon>
        <taxon>Atheliales</taxon>
        <taxon>Atheliaceae</taxon>
        <taxon>Athelia</taxon>
    </lineage>
</organism>
<dbReference type="PROSITE" id="PS00107">
    <property type="entry name" value="PROTEIN_KINASE_ATP"/>
    <property type="match status" value="1"/>
</dbReference>
<keyword evidence="2 5" id="KW-0547">Nucleotide-binding</keyword>
<dbReference type="EMBL" id="KV417711">
    <property type="protein sequence ID" value="KZP08918.1"/>
    <property type="molecule type" value="Genomic_DNA"/>
</dbReference>
<proteinExistence type="inferred from homology"/>
<dbReference type="PANTHER" id="PTHR44329:SF288">
    <property type="entry name" value="MITOGEN-ACTIVATED PROTEIN KINASE KINASE KINASE 20"/>
    <property type="match status" value="1"/>
</dbReference>
<dbReference type="InterPro" id="IPR051681">
    <property type="entry name" value="Ser/Thr_Kinases-Pseudokinases"/>
</dbReference>
<reference evidence="8 9" key="1">
    <citation type="journal article" date="2016" name="Mol. Biol. Evol.">
        <title>Comparative Genomics of Early-Diverging Mushroom-Forming Fungi Provides Insights into the Origins of Lignocellulose Decay Capabilities.</title>
        <authorList>
            <person name="Nagy L.G."/>
            <person name="Riley R."/>
            <person name="Tritt A."/>
            <person name="Adam C."/>
            <person name="Daum C."/>
            <person name="Floudas D."/>
            <person name="Sun H."/>
            <person name="Yadav J.S."/>
            <person name="Pangilinan J."/>
            <person name="Larsson K.H."/>
            <person name="Matsuura K."/>
            <person name="Barry K."/>
            <person name="Labutti K."/>
            <person name="Kuo R."/>
            <person name="Ohm R.A."/>
            <person name="Bhattacharya S.S."/>
            <person name="Shirouzu T."/>
            <person name="Yoshinaga Y."/>
            <person name="Martin F.M."/>
            <person name="Grigoriev I.V."/>
            <person name="Hibbett D.S."/>
        </authorList>
    </citation>
    <scope>NUCLEOTIDE SEQUENCE [LARGE SCALE GENOMIC DNA]</scope>
    <source>
        <strain evidence="8 9">CBS 109695</strain>
    </source>
</reference>
<dbReference type="InterPro" id="IPR017441">
    <property type="entry name" value="Protein_kinase_ATP_BS"/>
</dbReference>
<sequence>MLTRPNTAEAVGACTGFVARNLVNLIQACVDYGSLNMETKRRLVRTLTKLSKSSQEVPKAMILDNVSAGERIGGGGFGSVYKGTWRGQEVAVKEVKIVSGANVEELAKAAAREAVTCRQLVHPNVAPFYGVSRDGRPENPAVWLVSALMDCDLHEFLQKNLKDVQQNKGEHALDIAQGLEYIHEEGIIHSDLKSMNILMSANGRAFLADFGIAKPADTETKAQTTERSNGTYFWKAPELFKNGAHATTASDIYAYGMICYEMFSGLWPFHGQVIYGHPPSVRGERPPFPESQNTPAGERGLNLYVWKYIESCWAQEVESRPSAKEVVVFYLGEVDPPEDLRGVDKIVSPVANSSAESIANSFMIW</sequence>
<dbReference type="GO" id="GO:0005524">
    <property type="term" value="F:ATP binding"/>
    <property type="evidence" value="ECO:0007669"/>
    <property type="project" value="UniProtKB-UniRule"/>
</dbReference>
<dbReference type="GO" id="GO:0004674">
    <property type="term" value="F:protein serine/threonine kinase activity"/>
    <property type="evidence" value="ECO:0007669"/>
    <property type="project" value="UniProtKB-KW"/>
</dbReference>
<keyword evidence="3" id="KW-0418">Kinase</keyword>
<dbReference type="InterPro" id="IPR008271">
    <property type="entry name" value="Ser/Thr_kinase_AS"/>
</dbReference>
<feature type="domain" description="Protein kinase" evidence="7">
    <location>
        <begin position="66"/>
        <end position="331"/>
    </location>
</feature>
<evidence type="ECO:0000256" key="5">
    <source>
        <dbReference type="PROSITE-ProRule" id="PRU10141"/>
    </source>
</evidence>
<dbReference type="AlphaFoldDB" id="A0A165XUN9"/>
<evidence type="ECO:0000259" key="7">
    <source>
        <dbReference type="PROSITE" id="PS50011"/>
    </source>
</evidence>
<dbReference type="OrthoDB" id="122279at2759"/>
<dbReference type="SUPFAM" id="SSF56112">
    <property type="entry name" value="Protein kinase-like (PK-like)"/>
    <property type="match status" value="1"/>
</dbReference>
<evidence type="ECO:0000256" key="1">
    <source>
        <dbReference type="ARBA" id="ARBA00022679"/>
    </source>
</evidence>
<evidence type="ECO:0000313" key="8">
    <source>
        <dbReference type="EMBL" id="KZP08918.1"/>
    </source>
</evidence>
<accession>A0A165XUN9</accession>
<dbReference type="InterPro" id="IPR011009">
    <property type="entry name" value="Kinase-like_dom_sf"/>
</dbReference>
<evidence type="ECO:0000256" key="2">
    <source>
        <dbReference type="ARBA" id="ARBA00022741"/>
    </source>
</evidence>
<dbReference type="PROSITE" id="PS50011">
    <property type="entry name" value="PROTEIN_KINASE_DOM"/>
    <property type="match status" value="1"/>
</dbReference>
<dbReference type="Gene3D" id="1.10.510.10">
    <property type="entry name" value="Transferase(Phosphotransferase) domain 1"/>
    <property type="match status" value="1"/>
</dbReference>
<keyword evidence="1" id="KW-0808">Transferase</keyword>
<evidence type="ECO:0000313" key="9">
    <source>
        <dbReference type="Proteomes" id="UP000076532"/>
    </source>
</evidence>
<keyword evidence="9" id="KW-1185">Reference proteome</keyword>
<dbReference type="InterPro" id="IPR000719">
    <property type="entry name" value="Prot_kinase_dom"/>
</dbReference>
<keyword evidence="6" id="KW-0723">Serine/threonine-protein kinase</keyword>
<evidence type="ECO:0000256" key="3">
    <source>
        <dbReference type="ARBA" id="ARBA00022777"/>
    </source>
</evidence>
<protein>
    <submittedName>
        <fullName evidence="8">Kinase-like protein</fullName>
    </submittedName>
</protein>
<dbReference type="SMART" id="SM00220">
    <property type="entry name" value="S_TKc"/>
    <property type="match status" value="1"/>
</dbReference>
<evidence type="ECO:0000256" key="6">
    <source>
        <dbReference type="RuleBase" id="RU000304"/>
    </source>
</evidence>
<dbReference type="PROSITE" id="PS00108">
    <property type="entry name" value="PROTEIN_KINASE_ST"/>
    <property type="match status" value="1"/>
</dbReference>
<comment type="similarity">
    <text evidence="6">Belongs to the protein kinase superfamily.</text>
</comment>
<keyword evidence="4 5" id="KW-0067">ATP-binding</keyword>
<dbReference type="Proteomes" id="UP000076532">
    <property type="component" value="Unassembled WGS sequence"/>
</dbReference>
<gene>
    <name evidence="8" type="ORF">FIBSPDRAFT_760631</name>
</gene>
<dbReference type="Pfam" id="PF00069">
    <property type="entry name" value="Pkinase"/>
    <property type="match status" value="1"/>
</dbReference>
<evidence type="ECO:0000256" key="4">
    <source>
        <dbReference type="ARBA" id="ARBA00022840"/>
    </source>
</evidence>